<feature type="transmembrane region" description="Helical" evidence="1">
    <location>
        <begin position="348"/>
        <end position="371"/>
    </location>
</feature>
<sequence>MLIALRSLAAARSFGMAILLVIAILSIAGQQISGIVYTPGGGLGLPFMQYYPGPAPSPAGVEEAISLYTIWSASPKTEPLPQVADFILDRITLGRIGNISIQAPRIRRVIACSPRSVKLQSVDNTQRAIVSYEVETKYSLRKFSEIHTGTSKPWPIRVRQQPGLTSWIHEATMLSPTRSNMTVIFGSFNDHIENSSTVEVSGNTNFSALACNIDIELQDDTAIIGHLNAPRLTSISQNLGSVTNLTNSFFLPVWLGAATTFIGGSVAGLQPTYGKDPSGWPSPRYTSYGSVEGWNNSAVWSISDITEFMDHSQSALAQGIAGSWRDKDDVLMLDSEFSDLRISSYRTYILLLPVGILIATCIGLLATNTLMHRQTDIFGMQTAELSLLIYRTQNVTYLQKKAEVMTAEEFSMLQVQLHKGNDSVYLSTPASISS</sequence>
<comment type="caution">
    <text evidence="2">The sequence shown here is derived from an EMBL/GenBank/DDBJ whole genome shotgun (WGS) entry which is preliminary data.</text>
</comment>
<gene>
    <name evidence="2" type="ORF">FOXYS1_13605</name>
</gene>
<evidence type="ECO:0008006" key="4">
    <source>
        <dbReference type="Google" id="ProtNLM"/>
    </source>
</evidence>
<organism evidence="2 3">
    <name type="scientific">Fusarium oxysporum</name>
    <name type="common">Fusarium vascular wilt</name>
    <dbReference type="NCBI Taxonomy" id="5507"/>
    <lineage>
        <taxon>Eukaryota</taxon>
        <taxon>Fungi</taxon>
        <taxon>Dikarya</taxon>
        <taxon>Ascomycota</taxon>
        <taxon>Pezizomycotina</taxon>
        <taxon>Sordariomycetes</taxon>
        <taxon>Hypocreomycetidae</taxon>
        <taxon>Hypocreales</taxon>
        <taxon>Nectriaceae</taxon>
        <taxon>Fusarium</taxon>
        <taxon>Fusarium oxysporum species complex</taxon>
    </lineage>
</organism>
<dbReference type="Proteomes" id="UP000558688">
    <property type="component" value="Unassembled WGS sequence"/>
</dbReference>
<evidence type="ECO:0000313" key="2">
    <source>
        <dbReference type="EMBL" id="KAF5255945.1"/>
    </source>
</evidence>
<evidence type="ECO:0000313" key="3">
    <source>
        <dbReference type="Proteomes" id="UP000558688"/>
    </source>
</evidence>
<dbReference type="EMBL" id="JAAFOW010002886">
    <property type="protein sequence ID" value="KAF5255945.1"/>
    <property type="molecule type" value="Genomic_DNA"/>
</dbReference>
<keyword evidence="1" id="KW-0472">Membrane</keyword>
<dbReference type="AlphaFoldDB" id="A0A8H5A359"/>
<accession>A0A8H5A359</accession>
<name>A0A8H5A359_FUSOX</name>
<proteinExistence type="predicted"/>
<protein>
    <recommendedName>
        <fullName evidence="4">Transmembrane protein</fullName>
    </recommendedName>
</protein>
<keyword evidence="1" id="KW-1133">Transmembrane helix</keyword>
<reference evidence="2" key="1">
    <citation type="submission" date="2020-02" db="EMBL/GenBank/DDBJ databases">
        <title>Identification and distribution of gene clusters putatively required for synthesis of sphingolipid metabolism inhibitors in phylogenetically diverse species of the filamentous fungus Fusarium.</title>
        <authorList>
            <person name="Kim H.-S."/>
            <person name="Busman M."/>
            <person name="Brown D.W."/>
            <person name="Divon H."/>
            <person name="Uhlig S."/>
            <person name="Proctor R.H."/>
        </authorList>
    </citation>
    <scope>NUCLEOTIDE SEQUENCE [LARGE SCALE GENOMIC DNA]</scope>
    <source>
        <strain evidence="2">NRRL 39464</strain>
    </source>
</reference>
<evidence type="ECO:0000256" key="1">
    <source>
        <dbReference type="SAM" id="Phobius"/>
    </source>
</evidence>
<keyword evidence="1" id="KW-0812">Transmembrane</keyword>